<dbReference type="PANTHER" id="PTHR43252">
    <property type="entry name" value="TRANSCRIPTIONAL REGULATOR YQJI"/>
    <property type="match status" value="1"/>
</dbReference>
<dbReference type="Proteomes" id="UP000424462">
    <property type="component" value="Chromosome"/>
</dbReference>
<name>A0A6B8VTY6_9CORY</name>
<evidence type="ECO:0000313" key="3">
    <source>
        <dbReference type="Proteomes" id="UP000424462"/>
    </source>
</evidence>
<protein>
    <submittedName>
        <fullName evidence="2">Transcriptional regulator YqjI</fullName>
    </submittedName>
</protein>
<dbReference type="KEGG" id="cok:COCCU_03025"/>
<dbReference type="Pfam" id="PF03551">
    <property type="entry name" value="PadR"/>
    <property type="match status" value="1"/>
</dbReference>
<reference evidence="2 3" key="1">
    <citation type="submission" date="2019-11" db="EMBL/GenBank/DDBJ databases">
        <title>Complete genome sequence of Corynebacterium kalinowskii 1959, a novel Corynebacterium species isolated from soil of a small paddock in Vilsendorf, Germany.</title>
        <authorList>
            <person name="Schaffert L."/>
            <person name="Ruwe M."/>
            <person name="Milse J."/>
            <person name="Hanuschka K."/>
            <person name="Ortseifen V."/>
            <person name="Droste J."/>
            <person name="Brandt D."/>
            <person name="Schlueter L."/>
            <person name="Kutter Y."/>
            <person name="Vinke S."/>
            <person name="Viehoefer P."/>
            <person name="Jacob L."/>
            <person name="Luebke N.-C."/>
            <person name="Schulte-Berndt E."/>
            <person name="Hain C."/>
            <person name="Linder M."/>
            <person name="Schmidt P."/>
            <person name="Wollenschlaeger L."/>
            <person name="Luttermann T."/>
            <person name="Thieme E."/>
            <person name="Hassa J."/>
            <person name="Haak M."/>
            <person name="Wittchen M."/>
            <person name="Mentz A."/>
            <person name="Persicke M."/>
            <person name="Busche T."/>
            <person name="Ruckert C."/>
        </authorList>
    </citation>
    <scope>NUCLEOTIDE SEQUENCE [LARGE SCALE GENOMIC DNA]</scope>
    <source>
        <strain evidence="2 3">2039</strain>
    </source>
</reference>
<dbReference type="InterPro" id="IPR036390">
    <property type="entry name" value="WH_DNA-bd_sf"/>
</dbReference>
<evidence type="ECO:0000259" key="1">
    <source>
        <dbReference type="Pfam" id="PF03551"/>
    </source>
</evidence>
<dbReference type="AlphaFoldDB" id="A0A6B8VTY6"/>
<keyword evidence="3" id="KW-1185">Reference proteome</keyword>
<sequence>MHGYQLISLIGERTNSQWTPSPGAIYPTLSLLEDEGLITITTDSGRKLATLTEEGAQLVTENETQWSQILDSYAHPQDPQDPHFRGREAMFRLKRAVKATGEADREKIIGILNRAAAEIEEL</sequence>
<dbReference type="InterPro" id="IPR005149">
    <property type="entry name" value="Tscrpt_reg_PadR_N"/>
</dbReference>
<dbReference type="SUPFAM" id="SSF46785">
    <property type="entry name" value="Winged helix' DNA-binding domain"/>
    <property type="match status" value="1"/>
</dbReference>
<organism evidence="2 3">
    <name type="scientific">Corynebacterium occultum</name>
    <dbReference type="NCBI Taxonomy" id="2675219"/>
    <lineage>
        <taxon>Bacteria</taxon>
        <taxon>Bacillati</taxon>
        <taxon>Actinomycetota</taxon>
        <taxon>Actinomycetes</taxon>
        <taxon>Mycobacteriales</taxon>
        <taxon>Corynebacteriaceae</taxon>
        <taxon>Corynebacterium</taxon>
    </lineage>
</organism>
<dbReference type="Gene3D" id="1.10.10.10">
    <property type="entry name" value="Winged helix-like DNA-binding domain superfamily/Winged helix DNA-binding domain"/>
    <property type="match status" value="1"/>
</dbReference>
<gene>
    <name evidence="2" type="primary">yqjI</name>
    <name evidence="2" type="ORF">COCCU_03025</name>
</gene>
<feature type="domain" description="Transcription regulator PadR N-terminal" evidence="1">
    <location>
        <begin position="1"/>
        <end position="59"/>
    </location>
</feature>
<dbReference type="InterPro" id="IPR036388">
    <property type="entry name" value="WH-like_DNA-bd_sf"/>
</dbReference>
<proteinExistence type="predicted"/>
<accession>A0A6B8VTY6</accession>
<dbReference type="PANTHER" id="PTHR43252:SF2">
    <property type="entry name" value="TRANSCRIPTION REGULATOR, PADR-LIKE FAMILY"/>
    <property type="match status" value="1"/>
</dbReference>
<evidence type="ECO:0000313" key="2">
    <source>
        <dbReference type="EMBL" id="QGU06559.1"/>
    </source>
</evidence>
<dbReference type="EMBL" id="CP046455">
    <property type="protein sequence ID" value="QGU06559.1"/>
    <property type="molecule type" value="Genomic_DNA"/>
</dbReference>